<dbReference type="AlphaFoldDB" id="A0A2K2F7P1"/>
<name>A0A2K2F7P1_9CLOT</name>
<keyword evidence="4 5" id="KW-0694">RNA-binding</keyword>
<dbReference type="InterPro" id="IPR029063">
    <property type="entry name" value="SAM-dependent_MTases_sf"/>
</dbReference>
<feature type="binding site" evidence="5">
    <location>
        <position position="20"/>
    </location>
    <ligand>
        <name>S-adenosyl-L-methionine</name>
        <dbReference type="ChEBI" id="CHEBI:59789"/>
    </ligand>
</feature>
<dbReference type="GO" id="GO:0000179">
    <property type="term" value="F:rRNA (adenine-N6,N6-)-dimethyltransferase activity"/>
    <property type="evidence" value="ECO:0007669"/>
    <property type="project" value="UniProtKB-UniRule"/>
</dbReference>
<dbReference type="Proteomes" id="UP000236151">
    <property type="component" value="Unassembled WGS sequence"/>
</dbReference>
<evidence type="ECO:0000256" key="1">
    <source>
        <dbReference type="ARBA" id="ARBA00022603"/>
    </source>
</evidence>
<dbReference type="EMBL" id="NIOJ01000089">
    <property type="protein sequence ID" value="PNT94792.1"/>
    <property type="molecule type" value="Genomic_DNA"/>
</dbReference>
<dbReference type="KEGG" id="cthd:CDO33_12400"/>
<evidence type="ECO:0000313" key="7">
    <source>
        <dbReference type="EMBL" id="PNT94792.1"/>
    </source>
</evidence>
<feature type="binding site" evidence="5">
    <location>
        <position position="108"/>
    </location>
    <ligand>
        <name>S-adenosyl-L-methionine</name>
        <dbReference type="ChEBI" id="CHEBI:59789"/>
    </ligand>
</feature>
<evidence type="ECO:0000256" key="5">
    <source>
        <dbReference type="PROSITE-ProRule" id="PRU01026"/>
    </source>
</evidence>
<dbReference type="PROSITE" id="PS51689">
    <property type="entry name" value="SAM_RNA_A_N6_MT"/>
    <property type="match status" value="1"/>
</dbReference>
<evidence type="ECO:0000313" key="8">
    <source>
        <dbReference type="Proteomes" id="UP000236151"/>
    </source>
</evidence>
<evidence type="ECO:0000256" key="2">
    <source>
        <dbReference type="ARBA" id="ARBA00022679"/>
    </source>
</evidence>
<keyword evidence="8" id="KW-1185">Reference proteome</keyword>
<dbReference type="InterPro" id="IPR020598">
    <property type="entry name" value="rRNA_Ade_methylase_Trfase_N"/>
</dbReference>
<gene>
    <name evidence="7" type="ORF">CDQ84_18315</name>
</gene>
<keyword evidence="3 5" id="KW-0949">S-adenosyl-L-methionine</keyword>
<organism evidence="7 8">
    <name type="scientific">Clostridium thermosuccinogenes</name>
    <dbReference type="NCBI Taxonomy" id="84032"/>
    <lineage>
        <taxon>Bacteria</taxon>
        <taxon>Bacillati</taxon>
        <taxon>Bacillota</taxon>
        <taxon>Clostridia</taxon>
        <taxon>Eubacteriales</taxon>
        <taxon>Clostridiaceae</taxon>
        <taxon>Clostridium</taxon>
    </lineage>
</organism>
<proteinExistence type="inferred from homology"/>
<dbReference type="NCBIfam" id="NF000499">
    <property type="entry name" value="Erm23S_rRNA_broad"/>
    <property type="match status" value="1"/>
</dbReference>
<feature type="binding site" evidence="5">
    <location>
        <position position="18"/>
    </location>
    <ligand>
        <name>S-adenosyl-L-methionine</name>
        <dbReference type="ChEBI" id="CHEBI:59789"/>
    </ligand>
</feature>
<dbReference type="Gene3D" id="1.10.8.100">
    <property type="entry name" value="Ribosomal RNA adenine dimethylase-like, domain 2"/>
    <property type="match status" value="1"/>
</dbReference>
<evidence type="ECO:0000256" key="4">
    <source>
        <dbReference type="ARBA" id="ARBA00022884"/>
    </source>
</evidence>
<dbReference type="OrthoDB" id="9786598at2"/>
<keyword evidence="1 5" id="KW-0489">Methyltransferase</keyword>
<reference evidence="7 8" key="1">
    <citation type="submission" date="2017-06" db="EMBL/GenBank/DDBJ databases">
        <title>Investigating the central metabolism of Clostridium thermosuccinogenes.</title>
        <authorList>
            <person name="Koendjbiharie J.G."/>
            <person name="van Kranenburg R."/>
        </authorList>
    </citation>
    <scope>NUCLEOTIDE SEQUENCE [LARGE SCALE GENOMIC DNA]</scope>
    <source>
        <strain evidence="7 8">DSM 5806</strain>
    </source>
</reference>
<accession>A0A2K2F7P1</accession>
<dbReference type="PANTHER" id="PTHR11727">
    <property type="entry name" value="DIMETHYLADENOSINE TRANSFERASE"/>
    <property type="match status" value="1"/>
</dbReference>
<comment type="caution">
    <text evidence="7">The sequence shown here is derived from an EMBL/GenBank/DDBJ whole genome shotgun (WGS) entry which is preliminary data.</text>
</comment>
<feature type="binding site" evidence="5">
    <location>
        <position position="45"/>
    </location>
    <ligand>
        <name>S-adenosyl-L-methionine</name>
        <dbReference type="ChEBI" id="CHEBI:59789"/>
    </ligand>
</feature>
<dbReference type="GO" id="GO:0005829">
    <property type="term" value="C:cytosol"/>
    <property type="evidence" value="ECO:0007669"/>
    <property type="project" value="TreeGrafter"/>
</dbReference>
<protein>
    <submittedName>
        <fullName evidence="7">Dimethyladenosine transferase</fullName>
    </submittedName>
</protein>
<comment type="similarity">
    <text evidence="5">Belongs to the class I-like SAM-binding methyltransferase superfamily. rRNA adenine N(6)-methyltransferase family.</text>
</comment>
<feature type="domain" description="Ribosomal RNA adenine methylase transferase N-terminal" evidence="6">
    <location>
        <begin position="25"/>
        <end position="190"/>
    </location>
</feature>
<dbReference type="CDD" id="cd02440">
    <property type="entry name" value="AdoMet_MTases"/>
    <property type="match status" value="1"/>
</dbReference>
<keyword evidence="2 5" id="KW-0808">Transferase</keyword>
<dbReference type="SMART" id="SM00650">
    <property type="entry name" value="rADc"/>
    <property type="match status" value="1"/>
</dbReference>
<dbReference type="InterPro" id="IPR001737">
    <property type="entry name" value="KsgA/Erm"/>
</dbReference>
<sequence>MPQKRKKGTTPPIWASQNFLTSYKTINRIIRRTTLNKNDHVIEIGPGKGHTTGILIQKCRQVSAIEIDERLYNKLMIKFKGTKNIRIYHQDFLKWKLPESEDYKVFSNIPFCFTTDIVRKLTECKNVPSETWLIMEKGAAKRFMGKPSESLRSLLIKPKFDLDIVYYFDREDFHPKPGVDAVLLHFKKKSQPDISANQWFAYEQFASKGLKYGLRSLFTRKQLSRALRQAGVQNGVTPAEILYVQWLCLFRCYWEHVLGKK</sequence>
<evidence type="ECO:0000259" key="6">
    <source>
        <dbReference type="SMART" id="SM00650"/>
    </source>
</evidence>
<dbReference type="Pfam" id="PF00398">
    <property type="entry name" value="RrnaAD"/>
    <property type="match status" value="1"/>
</dbReference>
<feature type="binding site" evidence="5">
    <location>
        <position position="91"/>
    </location>
    <ligand>
        <name>S-adenosyl-L-methionine</name>
        <dbReference type="ChEBI" id="CHEBI:59789"/>
    </ligand>
</feature>
<evidence type="ECO:0000256" key="3">
    <source>
        <dbReference type="ARBA" id="ARBA00022691"/>
    </source>
</evidence>
<dbReference type="RefSeq" id="WP_103083175.1">
    <property type="nucleotide sequence ID" value="NZ_CP021850.1"/>
</dbReference>
<dbReference type="InterPro" id="IPR023165">
    <property type="entry name" value="rRNA_Ade_diMease-like_C"/>
</dbReference>
<dbReference type="GO" id="GO:0003723">
    <property type="term" value="F:RNA binding"/>
    <property type="evidence" value="ECO:0007669"/>
    <property type="project" value="UniProtKB-UniRule"/>
</dbReference>
<dbReference type="Gene3D" id="3.40.50.150">
    <property type="entry name" value="Vaccinia Virus protein VP39"/>
    <property type="match status" value="1"/>
</dbReference>
<dbReference type="PANTHER" id="PTHR11727:SF7">
    <property type="entry name" value="DIMETHYLADENOSINE TRANSFERASE-RELATED"/>
    <property type="match status" value="1"/>
</dbReference>
<dbReference type="SUPFAM" id="SSF53335">
    <property type="entry name" value="S-adenosyl-L-methionine-dependent methyltransferases"/>
    <property type="match status" value="1"/>
</dbReference>
<feature type="binding site" evidence="5">
    <location>
        <position position="66"/>
    </location>
    <ligand>
        <name>S-adenosyl-L-methionine</name>
        <dbReference type="ChEBI" id="CHEBI:59789"/>
    </ligand>
</feature>